<reference evidence="10" key="3">
    <citation type="submission" date="2020-12" db="UniProtKB">
        <authorList>
            <consortium name="EnsemblPlants"/>
        </authorList>
    </citation>
    <scope>IDENTIFICATION</scope>
</reference>
<comment type="catalytic activity">
    <reaction evidence="6">
        <text>3-methylbut-2-enoyl-CoA + hydrogencarbonate + ATP = 3-methyl-(2E)-glutaconyl-CoA + ADP + phosphate + H(+)</text>
        <dbReference type="Rhea" id="RHEA:13589"/>
        <dbReference type="ChEBI" id="CHEBI:15378"/>
        <dbReference type="ChEBI" id="CHEBI:17544"/>
        <dbReference type="ChEBI" id="CHEBI:30616"/>
        <dbReference type="ChEBI" id="CHEBI:43474"/>
        <dbReference type="ChEBI" id="CHEBI:57344"/>
        <dbReference type="ChEBI" id="CHEBI:57346"/>
        <dbReference type="ChEBI" id="CHEBI:456216"/>
        <dbReference type="EC" id="6.4.1.4"/>
    </reaction>
</comment>
<dbReference type="FunFam" id="3.90.226.10:FF:000004">
    <property type="entry name" value="Methylcrotonoyl-CoA carboxylase beta chain"/>
    <property type="match status" value="1"/>
</dbReference>
<dbReference type="EnsemblPlants" id="Pp3c3_22750V3.4">
    <property type="protein sequence ID" value="Pp3c3_22750V3.4"/>
    <property type="gene ID" value="Pp3c3_22750"/>
</dbReference>
<dbReference type="RefSeq" id="XP_024370662.1">
    <property type="nucleotide sequence ID" value="XM_024514894.2"/>
</dbReference>
<dbReference type="Gramene" id="Pp3c3_22750V3.5">
    <property type="protein sequence ID" value="Pp3c3_22750V3.5"/>
    <property type="gene ID" value="Pp3c3_22750"/>
</dbReference>
<dbReference type="RefSeq" id="XP_024370661.1">
    <property type="nucleotide sequence ID" value="XM_024514893.2"/>
</dbReference>
<dbReference type="EnsemblPlants" id="Pp3c3_22750V3.6">
    <property type="protein sequence ID" value="Pp3c3_22750V3.6"/>
    <property type="gene ID" value="Pp3c3_22750"/>
</dbReference>
<evidence type="ECO:0000256" key="6">
    <source>
        <dbReference type="ARBA" id="ARBA00052347"/>
    </source>
</evidence>
<dbReference type="GeneID" id="112280007"/>
<dbReference type="SUPFAM" id="SSF52096">
    <property type="entry name" value="ClpP/crotonase"/>
    <property type="match status" value="2"/>
</dbReference>
<sequence>MAQILQRKSNQWSCYLREEWITSVYALIAPGLNEGSSSLGIPSLLHRNFVRGGRNLVPGAEASRSGSNGGNIAGDLDSKITTATRGYQYHAFRKYSSLYCKLGTFSRVGDLSSNHFLADLASAPTVHGVDIKKSFYNVFNSRRRNFMSMDHELNVLKDDVKTGSEIFVKNKKAMEELLLDLQQKVEKVRLGGGVKAVERHKSRKKYLPRERIDYLLDPGSPFLELSQLAGHELYTDDLPSGGIVTGIGSVHGRLCMFVANDPTVKGGTYYPITVKKHLRAQEIASQCNLPCIYLVDSGGANLPRQAEVFPDRDHFGRIFYNQARMSEEGIPQIALVLGSCTAGGAYVPAMADESVIVKGNGTIFLAGPPLVKAATGEEVSAEDLGGAALHCKISGVSDHFATDELHALAIGRKIVKNIHFAGITNRSSPSNVMSEESRDPLYSPDELHGIVPADARISYDIRSVIARIVDGSEFDEFKKLYGSTLVTGFARIMGQPVGIVGNNGILFTESALKGAHFIQLCAQRHIPLIFLQNITGFMVGSRSEASGIAKAGAKMVMAVACAKVPKITIVVGGSHGAGNYGMCGRAYSPNFLFMWPNARISVMGGAQAAGVLAQVERDKRRRDKTEWSEEEEEKFKEKVMQGYDREGHPYYASARLWDDGIIDPADTRRVLALCLSASLQTSPKETKYGVFRM</sequence>
<proteinExistence type="inferred from homology"/>
<dbReference type="FunCoup" id="A0A2K1KVM1">
    <property type="interactions" value="3303"/>
</dbReference>
<dbReference type="GO" id="GO:0005739">
    <property type="term" value="C:mitochondrion"/>
    <property type="evidence" value="ECO:0000318"/>
    <property type="project" value="GO_Central"/>
</dbReference>
<dbReference type="PANTHER" id="PTHR22855">
    <property type="entry name" value="ACETYL, PROPIONYL, PYRUVATE, AND GLUTACONYL CARBOXYLASE-RELATED"/>
    <property type="match status" value="1"/>
</dbReference>
<dbReference type="GO" id="GO:1905202">
    <property type="term" value="C:methylcrotonoyl-CoA carboxylase complex"/>
    <property type="evidence" value="ECO:0000318"/>
    <property type="project" value="GO_Central"/>
</dbReference>
<accession>A0A2K1KVM1</accession>
<dbReference type="Gene3D" id="3.90.226.10">
    <property type="entry name" value="2-enoyl-CoA Hydratase, Chain A, domain 1"/>
    <property type="match status" value="2"/>
</dbReference>
<evidence type="ECO:0000313" key="9">
    <source>
        <dbReference type="EMBL" id="PNR57821.1"/>
    </source>
</evidence>
<comment type="similarity">
    <text evidence="1">Belongs to the AccD/PCCB family.</text>
</comment>
<comment type="pathway">
    <text evidence="2">Amino-acid degradation; L-leucine degradation; (S)-3-hydroxy-3-methylglutaryl-CoA from 3-isovaleryl-CoA: step 2/3.</text>
</comment>
<keyword evidence="11" id="KW-1185">Reference proteome</keyword>
<dbReference type="EC" id="6.4.1.4" evidence="3"/>
<dbReference type="InterPro" id="IPR034733">
    <property type="entry name" value="AcCoA_carboxyl_beta"/>
</dbReference>
<evidence type="ECO:0000256" key="1">
    <source>
        <dbReference type="ARBA" id="ARBA00006102"/>
    </source>
</evidence>
<organism evidence="9">
    <name type="scientific">Physcomitrium patens</name>
    <name type="common">Spreading-leaved earth moss</name>
    <name type="synonym">Physcomitrella patens</name>
    <dbReference type="NCBI Taxonomy" id="3218"/>
    <lineage>
        <taxon>Eukaryota</taxon>
        <taxon>Viridiplantae</taxon>
        <taxon>Streptophyta</taxon>
        <taxon>Embryophyta</taxon>
        <taxon>Bryophyta</taxon>
        <taxon>Bryophytina</taxon>
        <taxon>Bryopsida</taxon>
        <taxon>Funariidae</taxon>
        <taxon>Funariales</taxon>
        <taxon>Funariaceae</taxon>
        <taxon>Physcomitrium</taxon>
    </lineage>
</organism>
<dbReference type="InterPro" id="IPR011762">
    <property type="entry name" value="COA_CT_N"/>
</dbReference>
<dbReference type="Gramene" id="Pp3c3_22750V3.6">
    <property type="protein sequence ID" value="Pp3c3_22750V3.6"/>
    <property type="gene ID" value="Pp3c3_22750"/>
</dbReference>
<dbReference type="InterPro" id="IPR011763">
    <property type="entry name" value="COA_CT_C"/>
</dbReference>
<dbReference type="OMA" id="GATTHCE"/>
<dbReference type="GO" id="GO:0006552">
    <property type="term" value="P:L-leucine catabolic process"/>
    <property type="evidence" value="ECO:0000318"/>
    <property type="project" value="GO_Central"/>
</dbReference>
<protein>
    <recommendedName>
        <fullName evidence="3">methylcrotonoyl-CoA carboxylase</fullName>
        <ecNumber evidence="3">6.4.1.4</ecNumber>
    </recommendedName>
    <alternativeName>
        <fullName evidence="5">3-methylcrotonyl-CoA carboxylase 2</fullName>
    </alternativeName>
    <alternativeName>
        <fullName evidence="4">3-methylcrotonyl-CoA:carbon dioxide ligase subunit beta</fullName>
    </alternativeName>
</protein>
<dbReference type="Proteomes" id="UP000006727">
    <property type="component" value="Chromosome 3"/>
</dbReference>
<reference evidence="9 11" key="2">
    <citation type="journal article" date="2018" name="Plant J.">
        <title>The Physcomitrella patens chromosome-scale assembly reveals moss genome structure and evolution.</title>
        <authorList>
            <person name="Lang D."/>
            <person name="Ullrich K.K."/>
            <person name="Murat F."/>
            <person name="Fuchs J."/>
            <person name="Jenkins J."/>
            <person name="Haas F.B."/>
            <person name="Piednoel M."/>
            <person name="Gundlach H."/>
            <person name="Van Bel M."/>
            <person name="Meyberg R."/>
            <person name="Vives C."/>
            <person name="Morata J."/>
            <person name="Symeonidi A."/>
            <person name="Hiss M."/>
            <person name="Muchero W."/>
            <person name="Kamisugi Y."/>
            <person name="Saleh O."/>
            <person name="Blanc G."/>
            <person name="Decker E.L."/>
            <person name="van Gessel N."/>
            <person name="Grimwood J."/>
            <person name="Hayes R.D."/>
            <person name="Graham S.W."/>
            <person name="Gunter L.E."/>
            <person name="McDaniel S.F."/>
            <person name="Hoernstein S.N.W."/>
            <person name="Larsson A."/>
            <person name="Li F.W."/>
            <person name="Perroud P.F."/>
            <person name="Phillips J."/>
            <person name="Ranjan P."/>
            <person name="Rokshar D.S."/>
            <person name="Rothfels C.J."/>
            <person name="Schneider L."/>
            <person name="Shu S."/>
            <person name="Stevenson D.W."/>
            <person name="Thummler F."/>
            <person name="Tillich M."/>
            <person name="Villarreal Aguilar J.C."/>
            <person name="Widiez T."/>
            <person name="Wong G.K."/>
            <person name="Wymore A."/>
            <person name="Zhang Y."/>
            <person name="Zimmer A.D."/>
            <person name="Quatrano R.S."/>
            <person name="Mayer K.F.X."/>
            <person name="Goodstein D."/>
            <person name="Casacuberta J.M."/>
            <person name="Vandepoele K."/>
            <person name="Reski R."/>
            <person name="Cuming A.C."/>
            <person name="Tuskan G.A."/>
            <person name="Maumus F."/>
            <person name="Salse J."/>
            <person name="Schmutz J."/>
            <person name="Rensing S.A."/>
        </authorList>
    </citation>
    <scope>NUCLEOTIDE SEQUENCE [LARGE SCALE GENOMIC DNA]</scope>
    <source>
        <strain evidence="10 11">cv. Gransden 2004</strain>
    </source>
</reference>
<dbReference type="InterPro" id="IPR045190">
    <property type="entry name" value="MCCB/AccD1-like"/>
</dbReference>
<dbReference type="PaxDb" id="3218-PP1S47_126V6.1"/>
<dbReference type="GO" id="GO:0004485">
    <property type="term" value="F:methylcrotonoyl-CoA carboxylase activity"/>
    <property type="evidence" value="ECO:0007669"/>
    <property type="project" value="UniProtKB-EC"/>
</dbReference>
<reference evidence="9 11" key="1">
    <citation type="journal article" date="2008" name="Science">
        <title>The Physcomitrella genome reveals evolutionary insights into the conquest of land by plants.</title>
        <authorList>
            <person name="Rensing S."/>
            <person name="Lang D."/>
            <person name="Zimmer A."/>
            <person name="Terry A."/>
            <person name="Salamov A."/>
            <person name="Shapiro H."/>
            <person name="Nishiyama T."/>
            <person name="Perroud P.-F."/>
            <person name="Lindquist E."/>
            <person name="Kamisugi Y."/>
            <person name="Tanahashi T."/>
            <person name="Sakakibara K."/>
            <person name="Fujita T."/>
            <person name="Oishi K."/>
            <person name="Shin-I T."/>
            <person name="Kuroki Y."/>
            <person name="Toyoda A."/>
            <person name="Suzuki Y."/>
            <person name="Hashimoto A."/>
            <person name="Yamaguchi K."/>
            <person name="Sugano A."/>
            <person name="Kohara Y."/>
            <person name="Fujiyama A."/>
            <person name="Anterola A."/>
            <person name="Aoki S."/>
            <person name="Ashton N."/>
            <person name="Barbazuk W.B."/>
            <person name="Barker E."/>
            <person name="Bennetzen J."/>
            <person name="Bezanilla M."/>
            <person name="Blankenship R."/>
            <person name="Cho S.H."/>
            <person name="Dutcher S."/>
            <person name="Estelle M."/>
            <person name="Fawcett J.A."/>
            <person name="Gundlach H."/>
            <person name="Hanada K."/>
            <person name="Heyl A."/>
            <person name="Hicks K.A."/>
            <person name="Hugh J."/>
            <person name="Lohr M."/>
            <person name="Mayer K."/>
            <person name="Melkozernov A."/>
            <person name="Murata T."/>
            <person name="Nelson D."/>
            <person name="Pils B."/>
            <person name="Prigge M."/>
            <person name="Reiss B."/>
            <person name="Renner T."/>
            <person name="Rombauts S."/>
            <person name="Rushton P."/>
            <person name="Sanderfoot A."/>
            <person name="Schween G."/>
            <person name="Shiu S.-H."/>
            <person name="Stueber K."/>
            <person name="Theodoulou F.L."/>
            <person name="Tu H."/>
            <person name="Van de Peer Y."/>
            <person name="Verrier P.J."/>
            <person name="Waters E."/>
            <person name="Wood A."/>
            <person name="Yang L."/>
            <person name="Cove D."/>
            <person name="Cuming A."/>
            <person name="Hasebe M."/>
            <person name="Lucas S."/>
            <person name="Mishler D.B."/>
            <person name="Reski R."/>
            <person name="Grigoriev I."/>
            <person name="Quatrano R.S."/>
            <person name="Boore J.L."/>
        </authorList>
    </citation>
    <scope>NUCLEOTIDE SEQUENCE [LARGE SCALE GENOMIC DNA]</scope>
    <source>
        <strain evidence="10 11">cv. Gransden 2004</strain>
    </source>
</reference>
<dbReference type="Pfam" id="PF01039">
    <property type="entry name" value="Carboxyl_trans"/>
    <property type="match status" value="1"/>
</dbReference>
<dbReference type="PANTHER" id="PTHR22855:SF13">
    <property type="entry name" value="METHYLCROTONOYL-COA CARBOXYLASE BETA CHAIN, MITOCHONDRIAL"/>
    <property type="match status" value="1"/>
</dbReference>
<evidence type="ECO:0000256" key="2">
    <source>
        <dbReference type="ARBA" id="ARBA00025711"/>
    </source>
</evidence>
<evidence type="ECO:0000256" key="3">
    <source>
        <dbReference type="ARBA" id="ARBA00026116"/>
    </source>
</evidence>
<dbReference type="Gramene" id="Pp3c3_22750V3.2">
    <property type="protein sequence ID" value="Pp3c3_22750V3.2"/>
    <property type="gene ID" value="Pp3c3_22750"/>
</dbReference>
<dbReference type="InterPro" id="IPR029045">
    <property type="entry name" value="ClpP/crotonase-like_dom_sf"/>
</dbReference>
<dbReference type="EnsemblPlants" id="Pp3c3_22750V3.1">
    <property type="protein sequence ID" value="Pp3c3_22750V3.1"/>
    <property type="gene ID" value="Pp3c3_22750"/>
</dbReference>
<dbReference type="Gramene" id="Pp3c3_22750V3.1">
    <property type="protein sequence ID" value="Pp3c3_22750V3.1"/>
    <property type="gene ID" value="Pp3c3_22750"/>
</dbReference>
<evidence type="ECO:0000259" key="8">
    <source>
        <dbReference type="PROSITE" id="PS50989"/>
    </source>
</evidence>
<dbReference type="AlphaFoldDB" id="A0A2K1KVM1"/>
<dbReference type="FunFam" id="3.90.226.10:FF:000007">
    <property type="entry name" value="Methylcrotonoyl-CoA carboxylase subunit beta"/>
    <property type="match status" value="1"/>
</dbReference>
<dbReference type="PROSITE" id="PS50980">
    <property type="entry name" value="COA_CT_NTER"/>
    <property type="match status" value="1"/>
</dbReference>
<dbReference type="EnsemblPlants" id="Pp3c3_22750V3.2">
    <property type="protein sequence ID" value="Pp3c3_22750V3.2"/>
    <property type="gene ID" value="Pp3c3_22750"/>
</dbReference>
<dbReference type="OrthoDB" id="439921at2759"/>
<evidence type="ECO:0000256" key="5">
    <source>
        <dbReference type="ARBA" id="ARBA00031404"/>
    </source>
</evidence>
<dbReference type="EMBL" id="ABEU02000003">
    <property type="protein sequence ID" value="PNR57821.1"/>
    <property type="molecule type" value="Genomic_DNA"/>
</dbReference>
<evidence type="ECO:0000259" key="7">
    <source>
        <dbReference type="PROSITE" id="PS50980"/>
    </source>
</evidence>
<evidence type="ECO:0000256" key="4">
    <source>
        <dbReference type="ARBA" id="ARBA00031237"/>
    </source>
</evidence>
<feature type="domain" description="CoA carboxyltransferase N-terminal" evidence="7">
    <location>
        <begin position="174"/>
        <end position="430"/>
    </location>
</feature>
<dbReference type="UniPathway" id="UPA00363">
    <property type="reaction ID" value="UER00861"/>
</dbReference>
<dbReference type="STRING" id="3218.A0A2K1KVM1"/>
<evidence type="ECO:0000313" key="10">
    <source>
        <dbReference type="EnsemblPlants" id="Pp3c3_22750V3.1"/>
    </source>
</evidence>
<gene>
    <name evidence="10" type="primary">LOC112280007</name>
    <name evidence="9" type="ORF">PHYPA_004815</name>
</gene>
<name>A0A2K1KVM1_PHYPA</name>
<dbReference type="KEGG" id="ppp:112280007"/>
<evidence type="ECO:0000313" key="11">
    <source>
        <dbReference type="Proteomes" id="UP000006727"/>
    </source>
</evidence>
<dbReference type="EnsemblPlants" id="Pp3c3_22750V3.5">
    <property type="protein sequence ID" value="Pp3c3_22750V3.5"/>
    <property type="gene ID" value="Pp3c3_22750"/>
</dbReference>
<dbReference type="Gramene" id="Pp3c3_22750V3.4">
    <property type="protein sequence ID" value="Pp3c3_22750V3.4"/>
    <property type="gene ID" value="Pp3c3_22750"/>
</dbReference>
<dbReference type="PROSITE" id="PS50989">
    <property type="entry name" value="COA_CT_CTER"/>
    <property type="match status" value="1"/>
</dbReference>
<feature type="domain" description="CoA carboxyltransferase C-terminal" evidence="8">
    <location>
        <begin position="443"/>
        <end position="685"/>
    </location>
</feature>